<feature type="domain" description="Transposase IS110-like N-terminal" evidence="1">
    <location>
        <begin position="6"/>
        <end position="101"/>
    </location>
</feature>
<dbReference type="PANTHER" id="PTHR33055">
    <property type="entry name" value="TRANSPOSASE FOR INSERTION SEQUENCE ELEMENT IS1111A"/>
    <property type="match status" value="1"/>
</dbReference>
<reference evidence="2" key="1">
    <citation type="submission" date="2019-07" db="EMBL/GenBank/DDBJ databases">
        <authorList>
            <consortium name="GenomeTrakr network: Whole genome sequencing for foodborne pathogen traceback"/>
        </authorList>
    </citation>
    <scope>NUCLEOTIDE SEQUENCE [LARGE SCALE GENOMIC DNA]</scope>
    <source>
        <strain evidence="2">FSIS21720206</strain>
    </source>
</reference>
<gene>
    <name evidence="2" type="ORF">CQU62_24745</name>
</gene>
<dbReference type="Proteomes" id="UP000839815">
    <property type="component" value="Unassembled WGS sequence"/>
</dbReference>
<dbReference type="EMBL" id="AAIURL010000118">
    <property type="protein sequence ID" value="ECI2862500.1"/>
    <property type="molecule type" value="Genomic_DNA"/>
</dbReference>
<name>A0A5I8I3F7_SALET</name>
<dbReference type="PANTHER" id="PTHR33055:SF3">
    <property type="entry name" value="PUTATIVE TRANSPOSASE FOR IS117-RELATED"/>
    <property type="match status" value="1"/>
</dbReference>
<dbReference type="GO" id="GO:0004803">
    <property type="term" value="F:transposase activity"/>
    <property type="evidence" value="ECO:0007669"/>
    <property type="project" value="InterPro"/>
</dbReference>
<organism evidence="2">
    <name type="scientific">Salmonella enterica subsp. enterica serovar Ouakam</name>
    <dbReference type="NCBI Taxonomy" id="1243585"/>
    <lineage>
        <taxon>Bacteria</taxon>
        <taxon>Pseudomonadati</taxon>
        <taxon>Pseudomonadota</taxon>
        <taxon>Gammaproteobacteria</taxon>
        <taxon>Enterobacterales</taxon>
        <taxon>Enterobacteriaceae</taxon>
        <taxon>Salmonella</taxon>
    </lineage>
</organism>
<dbReference type="GO" id="GO:0006313">
    <property type="term" value="P:DNA transposition"/>
    <property type="evidence" value="ECO:0007669"/>
    <property type="project" value="InterPro"/>
</dbReference>
<accession>A0A5I8I3F7</accession>
<feature type="non-terminal residue" evidence="2">
    <location>
        <position position="104"/>
    </location>
</feature>
<dbReference type="InterPro" id="IPR047650">
    <property type="entry name" value="Transpos_IS110"/>
</dbReference>
<dbReference type="AlphaFoldDB" id="A0A5I8I3F7"/>
<dbReference type="Pfam" id="PF01548">
    <property type="entry name" value="DEDD_Tnp_IS110"/>
    <property type="match status" value="1"/>
</dbReference>
<evidence type="ECO:0000313" key="2">
    <source>
        <dbReference type="EMBL" id="ECI2862500.1"/>
    </source>
</evidence>
<comment type="caution">
    <text evidence="2">The sequence shown here is derived from an EMBL/GenBank/DDBJ whole genome shotgun (WGS) entry which is preliminary data.</text>
</comment>
<protein>
    <submittedName>
        <fullName evidence="2">Transposase</fullName>
    </submittedName>
</protein>
<sequence length="104" mass="11491">MNIVFLGIDLAKNVFQLCGLNQAGKPVYTKRTGRKELLQTLANIPACLIGIEASTGAFYWQREFEKLGHKVKVISPQYVKPFVRGQKNDGNDAQAIAVALMQPT</sequence>
<proteinExistence type="predicted"/>
<evidence type="ECO:0000259" key="1">
    <source>
        <dbReference type="Pfam" id="PF01548"/>
    </source>
</evidence>
<dbReference type="GO" id="GO:0003677">
    <property type="term" value="F:DNA binding"/>
    <property type="evidence" value="ECO:0007669"/>
    <property type="project" value="InterPro"/>
</dbReference>
<dbReference type="InterPro" id="IPR002525">
    <property type="entry name" value="Transp_IS110-like_N"/>
</dbReference>